<evidence type="ECO:0000256" key="5">
    <source>
        <dbReference type="ARBA" id="ARBA00022691"/>
    </source>
</evidence>
<protein>
    <recommendedName>
        <fullName evidence="2 9">Acyl-homoserine-lactone synthase</fullName>
        <ecNumber evidence="1 9">2.3.1.184</ecNumber>
    </recommendedName>
    <alternativeName>
        <fullName evidence="9">Autoinducer synthesis protein</fullName>
    </alternativeName>
</protein>
<dbReference type="InterPro" id="IPR018311">
    <property type="entry name" value="Autoind_synth_CS"/>
</dbReference>
<evidence type="ECO:0000256" key="9">
    <source>
        <dbReference type="RuleBase" id="RU361135"/>
    </source>
</evidence>
<dbReference type="AlphaFoldDB" id="A0A0H5LZ76"/>
<dbReference type="PROSITE" id="PS00949">
    <property type="entry name" value="AUTOINDUCER_SYNTH_1"/>
    <property type="match status" value="1"/>
</dbReference>
<dbReference type="RefSeq" id="WP_019211739.1">
    <property type="nucleotide sequence ID" value="NZ_CWJI01000014.1"/>
</dbReference>
<dbReference type="EMBL" id="CWJI01000014">
    <property type="protein sequence ID" value="CRY56509.1"/>
    <property type="molecule type" value="Genomic_DNA"/>
</dbReference>
<sequence length="216" mass="25236">MLNIFDLNYKSLSEKNSTELFSLRKDTFKDRLNWAVNCTNGMEFDQYDTQNTHYLFGVASDRIICSVRFIETKYPNMITGTFASYFNKIEVPEGNYIESSRFFVDKNRARDILKGKYPVTNILFLAMINYAIAYRYTGIYTIVSHPMLTILKRSGWQISVVEQGISEKGKYIYLVYLPTDIENQSLLINRVNETNDFPERALRHWPMSIPLIAKQV</sequence>
<reference evidence="11" key="1">
    <citation type="submission" date="2015-03" db="EMBL/GenBank/DDBJ databases">
        <authorList>
            <consortium name="Pathogen Informatics"/>
        </authorList>
    </citation>
    <scope>NUCLEOTIDE SEQUENCE [LARGE SCALE GENOMIC DNA]</scope>
    <source>
        <strain evidence="11">R148</strain>
    </source>
</reference>
<keyword evidence="6 8" id="KW-0071">Autoinducer synthesis</keyword>
<evidence type="ECO:0000256" key="4">
    <source>
        <dbReference type="ARBA" id="ARBA00022679"/>
    </source>
</evidence>
<organism evidence="10 11">
    <name type="scientific">Yersinia intermedia</name>
    <dbReference type="NCBI Taxonomy" id="631"/>
    <lineage>
        <taxon>Bacteria</taxon>
        <taxon>Pseudomonadati</taxon>
        <taxon>Pseudomonadota</taxon>
        <taxon>Gammaproteobacteria</taxon>
        <taxon>Enterobacterales</taxon>
        <taxon>Yersiniaceae</taxon>
        <taxon>Yersinia</taxon>
    </lineage>
</organism>
<dbReference type="PRINTS" id="PR01549">
    <property type="entry name" value="AUTOINDCRSYN"/>
</dbReference>
<dbReference type="PROSITE" id="PS51187">
    <property type="entry name" value="AUTOINDUCER_SYNTH_2"/>
    <property type="match status" value="1"/>
</dbReference>
<evidence type="ECO:0000256" key="1">
    <source>
        <dbReference type="ARBA" id="ARBA00012340"/>
    </source>
</evidence>
<gene>
    <name evidence="10" type="primary">esaI_2</name>
    <name evidence="10" type="ORF">ERS008476_03553</name>
</gene>
<proteinExistence type="inferred from homology"/>
<dbReference type="PANTHER" id="PTHR39322:SF1">
    <property type="entry name" value="ISOVALERYL-HOMOSERINE LACTONE SYNTHASE"/>
    <property type="match status" value="1"/>
</dbReference>
<dbReference type="Pfam" id="PF00765">
    <property type="entry name" value="Autoind_synth"/>
    <property type="match status" value="1"/>
</dbReference>
<keyword evidence="10" id="KW-0012">Acyltransferase</keyword>
<dbReference type="EC" id="2.3.1.184" evidence="1 9"/>
<dbReference type="GO" id="GO:0061579">
    <property type="term" value="F:N-acyl homoserine lactone synthase activity"/>
    <property type="evidence" value="ECO:0007669"/>
    <property type="project" value="UniProtKB-UniRule"/>
</dbReference>
<evidence type="ECO:0000256" key="2">
    <source>
        <dbReference type="ARBA" id="ARBA00018768"/>
    </source>
</evidence>
<dbReference type="Proteomes" id="UP000043316">
    <property type="component" value="Unassembled WGS sequence"/>
</dbReference>
<evidence type="ECO:0000256" key="7">
    <source>
        <dbReference type="ARBA" id="ARBA00048576"/>
    </source>
</evidence>
<dbReference type="InterPro" id="IPR001690">
    <property type="entry name" value="Autoind_synthase"/>
</dbReference>
<dbReference type="PANTHER" id="PTHR39322">
    <property type="entry name" value="ACYL-HOMOSERINE-LACTONE SYNTHASE"/>
    <property type="match status" value="1"/>
</dbReference>
<dbReference type="SUPFAM" id="SSF55729">
    <property type="entry name" value="Acyl-CoA N-acyltransferases (Nat)"/>
    <property type="match status" value="1"/>
</dbReference>
<comment type="similarity">
    <text evidence="8 9">Belongs to the autoinducer synthase family.</text>
</comment>
<evidence type="ECO:0000313" key="10">
    <source>
        <dbReference type="EMBL" id="CRY56509.1"/>
    </source>
</evidence>
<dbReference type="GO" id="GO:0009372">
    <property type="term" value="P:quorum sensing"/>
    <property type="evidence" value="ECO:0007669"/>
    <property type="project" value="UniProtKB-UniRule"/>
</dbReference>
<evidence type="ECO:0000256" key="8">
    <source>
        <dbReference type="PROSITE-ProRule" id="PRU00533"/>
    </source>
</evidence>
<comment type="catalytic activity">
    <reaction evidence="7 9">
        <text>a fatty acyl-[ACP] + S-adenosyl-L-methionine = an N-acyl-L-homoserine lactone + S-methyl-5'-thioadenosine + holo-[ACP] + H(+)</text>
        <dbReference type="Rhea" id="RHEA:10096"/>
        <dbReference type="Rhea" id="RHEA-COMP:9685"/>
        <dbReference type="Rhea" id="RHEA-COMP:14125"/>
        <dbReference type="ChEBI" id="CHEBI:15378"/>
        <dbReference type="ChEBI" id="CHEBI:17509"/>
        <dbReference type="ChEBI" id="CHEBI:55474"/>
        <dbReference type="ChEBI" id="CHEBI:59789"/>
        <dbReference type="ChEBI" id="CHEBI:64479"/>
        <dbReference type="ChEBI" id="CHEBI:138651"/>
        <dbReference type="EC" id="2.3.1.184"/>
    </reaction>
</comment>
<evidence type="ECO:0000313" key="11">
    <source>
        <dbReference type="Proteomes" id="UP000043316"/>
    </source>
</evidence>
<dbReference type="Gene3D" id="3.40.630.30">
    <property type="match status" value="1"/>
</dbReference>
<dbReference type="InterPro" id="IPR016181">
    <property type="entry name" value="Acyl_CoA_acyltransferase"/>
</dbReference>
<dbReference type="GO" id="GO:0007165">
    <property type="term" value="P:signal transduction"/>
    <property type="evidence" value="ECO:0007669"/>
    <property type="project" value="TreeGrafter"/>
</dbReference>
<accession>A0A0H5LZ76</accession>
<evidence type="ECO:0000256" key="3">
    <source>
        <dbReference type="ARBA" id="ARBA00022654"/>
    </source>
</evidence>
<keyword evidence="3 8" id="KW-0673">Quorum sensing</keyword>
<dbReference type="GeneID" id="61816393"/>
<keyword evidence="5 9" id="KW-0949">S-adenosyl-L-methionine</keyword>
<name>A0A0H5LZ76_YERIN</name>
<keyword evidence="4 9" id="KW-0808">Transferase</keyword>
<evidence type="ECO:0000256" key="6">
    <source>
        <dbReference type="ARBA" id="ARBA00022929"/>
    </source>
</evidence>